<organism evidence="7 8">
    <name type="scientific">Martelella mediterranea</name>
    <dbReference type="NCBI Taxonomy" id="293089"/>
    <lineage>
        <taxon>Bacteria</taxon>
        <taxon>Pseudomonadati</taxon>
        <taxon>Pseudomonadota</taxon>
        <taxon>Alphaproteobacteria</taxon>
        <taxon>Hyphomicrobiales</taxon>
        <taxon>Aurantimonadaceae</taxon>
        <taxon>Martelella</taxon>
    </lineage>
</organism>
<dbReference type="InterPro" id="IPR012997">
    <property type="entry name" value="RplA"/>
</dbReference>
<dbReference type="Proteomes" id="UP000295097">
    <property type="component" value="Unassembled WGS sequence"/>
</dbReference>
<protein>
    <recommendedName>
        <fullName evidence="3">Endolytic peptidoglycan transglycosylase RlpA</fullName>
        <ecNumber evidence="3">4.2.2.-</ecNumber>
    </recommendedName>
</protein>
<dbReference type="EC" id="4.2.2.-" evidence="3"/>
<dbReference type="GO" id="GO:0000270">
    <property type="term" value="P:peptidoglycan metabolic process"/>
    <property type="evidence" value="ECO:0007669"/>
    <property type="project" value="UniProtKB-UniRule"/>
</dbReference>
<comment type="function">
    <text evidence="3">Lytic transglycosylase with a strong preference for naked glycan strands that lack stem peptides.</text>
</comment>
<dbReference type="Gene3D" id="2.40.40.10">
    <property type="entry name" value="RlpA-like domain"/>
    <property type="match status" value="1"/>
</dbReference>
<dbReference type="GO" id="GO:0071555">
    <property type="term" value="P:cell wall organization"/>
    <property type="evidence" value="ECO:0007669"/>
    <property type="project" value="UniProtKB-KW"/>
</dbReference>
<dbReference type="Pfam" id="PF03330">
    <property type="entry name" value="DPBB_1"/>
    <property type="match status" value="1"/>
</dbReference>
<accession>A0A4R3NG61</accession>
<dbReference type="PANTHER" id="PTHR34183:SF1">
    <property type="entry name" value="ENDOLYTIC PEPTIDOGLYCAN TRANSGLYCOSYLASE RLPA"/>
    <property type="match status" value="1"/>
</dbReference>
<keyword evidence="2 3" id="KW-0961">Cell wall biogenesis/degradation</keyword>
<dbReference type="CDD" id="cd22268">
    <property type="entry name" value="DPBB_RlpA-like"/>
    <property type="match status" value="1"/>
</dbReference>
<dbReference type="GO" id="GO:0008932">
    <property type="term" value="F:lytic endotransglycosylase activity"/>
    <property type="evidence" value="ECO:0007669"/>
    <property type="project" value="UniProtKB-UniRule"/>
</dbReference>
<evidence type="ECO:0000256" key="1">
    <source>
        <dbReference type="ARBA" id="ARBA00023239"/>
    </source>
</evidence>
<name>A0A4R3NG61_9HYPH</name>
<feature type="compositionally biased region" description="Low complexity" evidence="5">
    <location>
        <begin position="248"/>
        <end position="278"/>
    </location>
</feature>
<dbReference type="AlphaFoldDB" id="A0A4R3NG61"/>
<dbReference type="InterPro" id="IPR036908">
    <property type="entry name" value="RlpA-like_sf"/>
</dbReference>
<dbReference type="EMBL" id="SMAR01000046">
    <property type="protein sequence ID" value="TCT30242.1"/>
    <property type="molecule type" value="Genomic_DNA"/>
</dbReference>
<dbReference type="NCBIfam" id="TIGR00413">
    <property type="entry name" value="rlpA"/>
    <property type="match status" value="1"/>
</dbReference>
<keyword evidence="7" id="KW-0449">Lipoprotein</keyword>
<keyword evidence="1 3" id="KW-0456">Lyase</keyword>
<evidence type="ECO:0000256" key="4">
    <source>
        <dbReference type="RuleBase" id="RU003495"/>
    </source>
</evidence>
<evidence type="ECO:0000256" key="5">
    <source>
        <dbReference type="SAM" id="MobiDB-lite"/>
    </source>
</evidence>
<comment type="similarity">
    <text evidence="3 4">Belongs to the RlpA family.</text>
</comment>
<proteinExistence type="inferred from homology"/>
<reference evidence="7 8" key="1">
    <citation type="submission" date="2019-03" db="EMBL/GenBank/DDBJ databases">
        <title>Freshwater and sediment microbial communities from various areas in North America, analyzing microbe dynamics in response to fracking.</title>
        <authorList>
            <person name="Lamendella R."/>
        </authorList>
    </citation>
    <scope>NUCLEOTIDE SEQUENCE [LARGE SCALE GENOMIC DNA]</scope>
    <source>
        <strain evidence="7 8">175.2</strain>
    </source>
</reference>
<dbReference type="PANTHER" id="PTHR34183">
    <property type="entry name" value="ENDOLYTIC PEPTIDOGLYCAN TRANSGLYCOSYLASE RLPA"/>
    <property type="match status" value="1"/>
</dbReference>
<gene>
    <name evidence="3" type="primary">rlpA</name>
    <name evidence="7" type="ORF">EDC90_104614</name>
</gene>
<dbReference type="InterPro" id="IPR009009">
    <property type="entry name" value="RlpA-like_DPBB"/>
</dbReference>
<feature type="region of interest" description="Disordered" evidence="5">
    <location>
        <begin position="240"/>
        <end position="295"/>
    </location>
</feature>
<comment type="caution">
    <text evidence="7">The sequence shown here is derived from an EMBL/GenBank/DDBJ whole genome shotgun (WGS) entry which is preliminary data.</text>
</comment>
<feature type="domain" description="RlpA-like protein double-psi beta-barrel" evidence="6">
    <location>
        <begin position="107"/>
        <end position="195"/>
    </location>
</feature>
<keyword evidence="8" id="KW-1185">Reference proteome</keyword>
<evidence type="ECO:0000313" key="8">
    <source>
        <dbReference type="Proteomes" id="UP000295097"/>
    </source>
</evidence>
<evidence type="ECO:0000256" key="3">
    <source>
        <dbReference type="HAMAP-Rule" id="MF_02071"/>
    </source>
</evidence>
<evidence type="ECO:0000313" key="7">
    <source>
        <dbReference type="EMBL" id="TCT30242.1"/>
    </source>
</evidence>
<sequence>MTVIAVTVRCPLFENDDERLFGMKVSPNARSVSASLAVLALVGVLTGCTTAAETASKKLKDEKVAAEKAAQAKADTSQDLAYQKIGKPYQVRGTWYTPKAVKKYSKVGLASWYGPNFHGGHTANGELYNQNHLSAAHKTLPLPSYVRVTNLDNDSSVIVRVNDRGPFVSGRIIDVSKKAAEMLDMTRSGVANVKVDYVGPAPESSDDMDYLLASYKTRADAPEGVDPERFGDASVQVAQLKEEKPETSEQVQAETTETEEATSPATDASAESSATLLAMVENEKAAQPSAAETAANDAVAVVTDDTLFPAHAPIPLKK</sequence>
<evidence type="ECO:0000256" key="2">
    <source>
        <dbReference type="ARBA" id="ARBA00023316"/>
    </source>
</evidence>
<dbReference type="InterPro" id="IPR034718">
    <property type="entry name" value="RlpA"/>
</dbReference>
<evidence type="ECO:0000259" key="6">
    <source>
        <dbReference type="Pfam" id="PF03330"/>
    </source>
</evidence>
<dbReference type="HAMAP" id="MF_02071">
    <property type="entry name" value="RlpA"/>
    <property type="match status" value="1"/>
</dbReference>
<dbReference type="SUPFAM" id="SSF50685">
    <property type="entry name" value="Barwin-like endoglucanases"/>
    <property type="match status" value="1"/>
</dbReference>